<evidence type="ECO:0000256" key="6">
    <source>
        <dbReference type="ARBA" id="ARBA00022723"/>
    </source>
</evidence>
<feature type="transmembrane region" description="Helical" evidence="13">
    <location>
        <begin position="141"/>
        <end position="158"/>
    </location>
</feature>
<feature type="transmembrane region" description="Helical" evidence="13">
    <location>
        <begin position="383"/>
        <end position="403"/>
    </location>
</feature>
<dbReference type="GO" id="GO:0006508">
    <property type="term" value="P:proteolysis"/>
    <property type="evidence" value="ECO:0007669"/>
    <property type="project" value="UniProtKB-KW"/>
</dbReference>
<keyword evidence="7" id="KW-0378">Hydrolase</keyword>
<keyword evidence="12" id="KW-0175">Coiled coil</keyword>
<keyword evidence="4" id="KW-0645">Protease</keyword>
<keyword evidence="16" id="KW-1185">Reference proteome</keyword>
<organism evidence="15 16">
    <name type="scientific">Fictibacillus arsenicus</name>
    <dbReference type="NCBI Taxonomy" id="255247"/>
    <lineage>
        <taxon>Bacteria</taxon>
        <taxon>Bacillati</taxon>
        <taxon>Bacillota</taxon>
        <taxon>Bacilli</taxon>
        <taxon>Bacillales</taxon>
        <taxon>Fictibacillaceae</taxon>
        <taxon>Fictibacillus</taxon>
    </lineage>
</organism>
<protein>
    <recommendedName>
        <fullName evidence="14">Peptidase M50 domain-containing protein</fullName>
    </recommendedName>
</protein>
<feature type="transmembrane region" description="Helical" evidence="13">
    <location>
        <begin position="44"/>
        <end position="72"/>
    </location>
</feature>
<evidence type="ECO:0000256" key="4">
    <source>
        <dbReference type="ARBA" id="ARBA00022670"/>
    </source>
</evidence>
<dbReference type="PANTHER" id="PTHR39188:SF3">
    <property type="entry name" value="STAGE IV SPORULATION PROTEIN FB"/>
    <property type="match status" value="1"/>
</dbReference>
<comment type="subcellular location">
    <subcellularLocation>
        <location evidence="2">Membrane</location>
        <topology evidence="2">Multi-pass membrane protein</topology>
    </subcellularLocation>
</comment>
<feature type="coiled-coil region" evidence="12">
    <location>
        <begin position="296"/>
        <end position="326"/>
    </location>
</feature>
<proteinExistence type="inferred from homology"/>
<dbReference type="RefSeq" id="WP_066288295.1">
    <property type="nucleotide sequence ID" value="NZ_CP016761.1"/>
</dbReference>
<evidence type="ECO:0000313" key="16">
    <source>
        <dbReference type="Proteomes" id="UP000077412"/>
    </source>
</evidence>
<name>A0A1B1Z377_9BACL</name>
<comment type="similarity">
    <text evidence="3">Belongs to the peptidase M50B family.</text>
</comment>
<evidence type="ECO:0000256" key="2">
    <source>
        <dbReference type="ARBA" id="ARBA00004141"/>
    </source>
</evidence>
<sequence length="415" mass="47563">MAEKAEKQNQSRLWTILAGIGLFLLSKLKWVFGLLKLGKFATLISMFISMGAYAVFYGWKFAVAIVYLIFVHEMGHLVAAKQKGIKTSPAIFIPFMGAAIGMKEMPKNAKDEAYIAYAGPLFGLLSFMPAVFLYESTGQPFWGLVIFLGAIINLFNLFPVSPLDGGRIVGVLSTKIWFIGLLIVIPYLFISPDPIIFLVFLFGIMTWWKRVREDFEHKRTELTLEAFEVEQQKLSHIQQELNEYRDMPNFSHIIGTYIEDVRVAKNRVKDSVPTGFTFPILQDKKKIEKHKIIVELEMLNNRERFLKTLREEYEKDRNKREALAQAYHESDPEGITSLPVLPDFNTAAYFEAYEKSLLAEKAETKKVYDQQKNYYVSNMKTKIVVLALYLLLAGVLSAFVVYGNHLMEVNRFLIS</sequence>
<evidence type="ECO:0000259" key="14">
    <source>
        <dbReference type="Pfam" id="PF02163"/>
    </source>
</evidence>
<dbReference type="EMBL" id="CP016761">
    <property type="protein sequence ID" value="ANX11841.1"/>
    <property type="molecule type" value="Genomic_DNA"/>
</dbReference>
<feature type="transmembrane region" description="Helical" evidence="13">
    <location>
        <begin position="114"/>
        <end position="134"/>
    </location>
</feature>
<keyword evidence="8" id="KW-0862">Zinc</keyword>
<dbReference type="CDD" id="cd06160">
    <property type="entry name" value="S2P-M50_like_2"/>
    <property type="match status" value="1"/>
</dbReference>
<dbReference type="InterPro" id="IPR008915">
    <property type="entry name" value="Peptidase_M50"/>
</dbReference>
<evidence type="ECO:0000313" key="15">
    <source>
        <dbReference type="EMBL" id="ANX11841.1"/>
    </source>
</evidence>
<keyword evidence="5 13" id="KW-0812">Transmembrane</keyword>
<dbReference type="PANTHER" id="PTHR39188">
    <property type="entry name" value="MEMBRANE-ASSOCIATED ZINC METALLOPROTEASE M50B"/>
    <property type="match status" value="1"/>
</dbReference>
<dbReference type="KEGG" id="far:ABE41_007455"/>
<accession>A0A1B1Z377</accession>
<dbReference type="Proteomes" id="UP000077412">
    <property type="component" value="Chromosome"/>
</dbReference>
<feature type="transmembrane region" description="Helical" evidence="13">
    <location>
        <begin position="12"/>
        <end position="32"/>
    </location>
</feature>
<keyword evidence="11 13" id="KW-0472">Membrane</keyword>
<evidence type="ECO:0000256" key="5">
    <source>
        <dbReference type="ARBA" id="ARBA00022692"/>
    </source>
</evidence>
<dbReference type="GO" id="GO:0008237">
    <property type="term" value="F:metallopeptidase activity"/>
    <property type="evidence" value="ECO:0007669"/>
    <property type="project" value="UniProtKB-KW"/>
</dbReference>
<keyword evidence="6" id="KW-0479">Metal-binding</keyword>
<keyword evidence="9 13" id="KW-1133">Transmembrane helix</keyword>
<dbReference type="GO" id="GO:0046872">
    <property type="term" value="F:metal ion binding"/>
    <property type="evidence" value="ECO:0007669"/>
    <property type="project" value="UniProtKB-KW"/>
</dbReference>
<evidence type="ECO:0000256" key="3">
    <source>
        <dbReference type="ARBA" id="ARBA00007931"/>
    </source>
</evidence>
<evidence type="ECO:0000256" key="13">
    <source>
        <dbReference type="SAM" id="Phobius"/>
    </source>
</evidence>
<evidence type="ECO:0000256" key="8">
    <source>
        <dbReference type="ARBA" id="ARBA00022833"/>
    </source>
</evidence>
<gene>
    <name evidence="15" type="ORF">ABE41_007455</name>
</gene>
<dbReference type="AlphaFoldDB" id="A0A1B1Z377"/>
<dbReference type="Pfam" id="PF02163">
    <property type="entry name" value="Peptidase_M50"/>
    <property type="match status" value="1"/>
</dbReference>
<reference evidence="15 16" key="1">
    <citation type="submission" date="2016-08" db="EMBL/GenBank/DDBJ databases">
        <title>Complete genome sequence of Fictibacillus arsenicus G25-54, a strain with toxicity to nematodes and a potential arsenic-resistance activity.</title>
        <authorList>
            <person name="Zheng Z."/>
        </authorList>
    </citation>
    <scope>NUCLEOTIDE SEQUENCE [LARGE SCALE GENOMIC DNA]</scope>
    <source>
        <strain evidence="15 16">G25-54</strain>
    </source>
</reference>
<evidence type="ECO:0000256" key="9">
    <source>
        <dbReference type="ARBA" id="ARBA00022989"/>
    </source>
</evidence>
<evidence type="ECO:0000256" key="12">
    <source>
        <dbReference type="SAM" id="Coils"/>
    </source>
</evidence>
<feature type="domain" description="Peptidase M50" evidence="14">
    <location>
        <begin position="61"/>
        <end position="132"/>
    </location>
</feature>
<comment type="cofactor">
    <cofactor evidence="1">
        <name>Zn(2+)</name>
        <dbReference type="ChEBI" id="CHEBI:29105"/>
    </cofactor>
</comment>
<evidence type="ECO:0000256" key="10">
    <source>
        <dbReference type="ARBA" id="ARBA00023049"/>
    </source>
</evidence>
<feature type="transmembrane region" description="Helical" evidence="13">
    <location>
        <begin position="178"/>
        <end position="208"/>
    </location>
</feature>
<dbReference type="GO" id="GO:0016020">
    <property type="term" value="C:membrane"/>
    <property type="evidence" value="ECO:0007669"/>
    <property type="project" value="UniProtKB-SubCell"/>
</dbReference>
<feature type="transmembrane region" description="Helical" evidence="13">
    <location>
        <begin position="84"/>
        <end position="102"/>
    </location>
</feature>
<evidence type="ECO:0000256" key="7">
    <source>
        <dbReference type="ARBA" id="ARBA00022801"/>
    </source>
</evidence>
<evidence type="ECO:0000256" key="11">
    <source>
        <dbReference type="ARBA" id="ARBA00023136"/>
    </source>
</evidence>
<keyword evidence="10" id="KW-0482">Metalloprotease</keyword>
<evidence type="ECO:0000256" key="1">
    <source>
        <dbReference type="ARBA" id="ARBA00001947"/>
    </source>
</evidence>